<organism evidence="1">
    <name type="scientific">Aspergillus arachidicola</name>
    <dbReference type="NCBI Taxonomy" id="656916"/>
    <lineage>
        <taxon>Eukaryota</taxon>
        <taxon>Fungi</taxon>
        <taxon>Dikarya</taxon>
        <taxon>Ascomycota</taxon>
        <taxon>Pezizomycotina</taxon>
        <taxon>Eurotiomycetes</taxon>
        <taxon>Eurotiomycetidae</taxon>
        <taxon>Eurotiales</taxon>
        <taxon>Aspergillaceae</taxon>
        <taxon>Aspergillus</taxon>
        <taxon>Aspergillus subgen. Circumdati</taxon>
    </lineage>
</organism>
<gene>
    <name evidence="1" type="ORF">BDV24DRAFT_123407</name>
</gene>
<name>A0A5N6YMX5_9EURO</name>
<dbReference type="AlphaFoldDB" id="A0A5N6YMX5"/>
<sequence>MQQSHSSSPQSQPKHGFWTDLMGFLMEDPELEDGRMKFTGDEMEEVPILTVGFLRRQNRMRSI</sequence>
<dbReference type="EMBL" id="ML737115">
    <property type="protein sequence ID" value="KAE8346747.1"/>
    <property type="molecule type" value="Genomic_DNA"/>
</dbReference>
<dbReference type="OrthoDB" id="4505774at2759"/>
<dbReference type="Proteomes" id="UP000325558">
    <property type="component" value="Unassembled WGS sequence"/>
</dbReference>
<reference evidence="1" key="1">
    <citation type="submission" date="2019-04" db="EMBL/GenBank/DDBJ databases">
        <title>Friends and foes A comparative genomics study of 23 Aspergillus species from section Flavi.</title>
        <authorList>
            <consortium name="DOE Joint Genome Institute"/>
            <person name="Kjaerbolling I."/>
            <person name="Vesth T."/>
            <person name="Frisvad J.C."/>
            <person name="Nybo J.L."/>
            <person name="Theobald S."/>
            <person name="Kildgaard S."/>
            <person name="Isbrandt T."/>
            <person name="Kuo A."/>
            <person name="Sato A."/>
            <person name="Lyhne E.K."/>
            <person name="Kogle M.E."/>
            <person name="Wiebenga A."/>
            <person name="Kun R.S."/>
            <person name="Lubbers R.J."/>
            <person name="Makela M.R."/>
            <person name="Barry K."/>
            <person name="Chovatia M."/>
            <person name="Clum A."/>
            <person name="Daum C."/>
            <person name="Haridas S."/>
            <person name="He G."/>
            <person name="LaButti K."/>
            <person name="Lipzen A."/>
            <person name="Mondo S."/>
            <person name="Riley R."/>
            <person name="Salamov A."/>
            <person name="Simmons B.A."/>
            <person name="Magnuson J.K."/>
            <person name="Henrissat B."/>
            <person name="Mortensen U.H."/>
            <person name="Larsen T.O."/>
            <person name="Devries R.P."/>
            <person name="Grigoriev I.V."/>
            <person name="Machida M."/>
            <person name="Baker S.E."/>
            <person name="Andersen M.R."/>
        </authorList>
    </citation>
    <scope>NUCLEOTIDE SEQUENCE</scope>
    <source>
        <strain evidence="1">CBS 117612</strain>
    </source>
</reference>
<protein>
    <submittedName>
        <fullName evidence="1">Uncharacterized protein</fullName>
    </submittedName>
</protein>
<proteinExistence type="predicted"/>
<evidence type="ECO:0000313" key="1">
    <source>
        <dbReference type="EMBL" id="KAE8346747.1"/>
    </source>
</evidence>
<accession>A0A5N6YMX5</accession>